<dbReference type="InterPro" id="IPR021815">
    <property type="entry name" value="TsiV"/>
</dbReference>
<sequence length="305" mass="34653">MSEHYPRVRLYSVYDTGRYLSIREGVNITFYMRRTHREVAPAVMRALEVYHRAVGPQALGLYADYEGESQKLDDKGWEFVRSELLENVGTNLNLFGDSSDATCYEFFYCGQQFDHPLFPAKPGDVCAAAFWLPTEYLEEHGPGRVRELALELAAVLPFNTGHAGLAFLFPENLLGMHSAIRDLCFRYPGLDIPDLDMATGQIGTRVKGAHWLTFLGQPVLGELGGTAGLRARLHSPHTTVQELEGDRAVVTLGKWPEAGDLEQGRTLPEYRELARILEPWLWRSTNSWSGFTEEDIQRWQRRFLD</sequence>
<dbReference type="Pfam" id="PF11876">
    <property type="entry name" value="TsiV"/>
    <property type="match status" value="1"/>
</dbReference>
<dbReference type="Proteomes" id="UP001207654">
    <property type="component" value="Unassembled WGS sequence"/>
</dbReference>
<protein>
    <submittedName>
        <fullName evidence="1">DUF3396 domain-containing protein</fullName>
    </submittedName>
</protein>
<evidence type="ECO:0000313" key="1">
    <source>
        <dbReference type="EMBL" id="MCY1080807.1"/>
    </source>
</evidence>
<organism evidence="1 2">
    <name type="scientific">Archangium lansingense</name>
    <dbReference type="NCBI Taxonomy" id="2995310"/>
    <lineage>
        <taxon>Bacteria</taxon>
        <taxon>Pseudomonadati</taxon>
        <taxon>Myxococcota</taxon>
        <taxon>Myxococcia</taxon>
        <taxon>Myxococcales</taxon>
        <taxon>Cystobacterineae</taxon>
        <taxon>Archangiaceae</taxon>
        <taxon>Archangium</taxon>
    </lineage>
</organism>
<gene>
    <name evidence="1" type="ORF">OV287_40815</name>
</gene>
<reference evidence="1 2" key="1">
    <citation type="submission" date="2022-11" db="EMBL/GenBank/DDBJ databases">
        <title>Minimal conservation of predation-associated metabolite biosynthetic gene clusters underscores biosynthetic potential of Myxococcota including descriptions for ten novel species: Archangium lansinium sp. nov., Myxococcus landrumus sp. nov., Nannocystis bai.</title>
        <authorList>
            <person name="Ahearne A."/>
            <person name="Stevens C."/>
            <person name="Phillips K."/>
        </authorList>
    </citation>
    <scope>NUCLEOTIDE SEQUENCE [LARGE SCALE GENOMIC DNA]</scope>
    <source>
        <strain evidence="1 2">MIWBW</strain>
    </source>
</reference>
<dbReference type="EMBL" id="JAPNKA010000001">
    <property type="protein sequence ID" value="MCY1080807.1"/>
    <property type="molecule type" value="Genomic_DNA"/>
</dbReference>
<comment type="caution">
    <text evidence="1">The sequence shown here is derived from an EMBL/GenBank/DDBJ whole genome shotgun (WGS) entry which is preliminary data.</text>
</comment>
<proteinExistence type="predicted"/>
<keyword evidence="2" id="KW-1185">Reference proteome</keyword>
<name>A0ABT4AGJ7_9BACT</name>
<dbReference type="RefSeq" id="WP_267539437.1">
    <property type="nucleotide sequence ID" value="NZ_JAPNKA010000001.1"/>
</dbReference>
<evidence type="ECO:0000313" key="2">
    <source>
        <dbReference type="Proteomes" id="UP001207654"/>
    </source>
</evidence>
<accession>A0ABT4AGJ7</accession>